<gene>
    <name evidence="2" type="ORF">CcBV_5.4</name>
</gene>
<name>Q5ZP49_9VIRU</name>
<dbReference type="Proteomes" id="UP000203537">
    <property type="component" value="Genome"/>
</dbReference>
<evidence type="ECO:0000256" key="1">
    <source>
        <dbReference type="SAM" id="MobiDB-lite"/>
    </source>
</evidence>
<feature type="region of interest" description="Disordered" evidence="1">
    <location>
        <begin position="1"/>
        <end position="30"/>
    </location>
</feature>
<evidence type="ECO:0000313" key="3">
    <source>
        <dbReference type="Proteomes" id="UP000203537"/>
    </source>
</evidence>
<dbReference type="RefSeq" id="YP_184788.1">
    <property type="nucleotide sequence ID" value="NC_006637.1"/>
</dbReference>
<sequence length="59" mass="6593">MMFRKAGLPTPRAPEGRSNTSNQSLVVNRQRDRYPNEAVLSFDVTFLKLGNNSLLITGI</sequence>
<dbReference type="EMBL" id="AJ632308">
    <property type="protein sequence ID" value="CAG17410.1"/>
    <property type="molecule type" value="Genomic_DNA"/>
</dbReference>
<dbReference type="KEGG" id="vg:3238906"/>
<evidence type="ECO:0000313" key="2">
    <source>
        <dbReference type="EMBL" id="CAG17410.1"/>
    </source>
</evidence>
<feature type="compositionally biased region" description="Polar residues" evidence="1">
    <location>
        <begin position="17"/>
        <end position="27"/>
    </location>
</feature>
<reference evidence="2 3" key="1">
    <citation type="journal article" date="2004" name="Science">
        <title>Genome sequence of a polydnavirus: insights into symbiotic virus evolution.</title>
        <authorList>
            <person name="Espagne E."/>
            <person name="Dupuy C."/>
            <person name="Huguet E."/>
            <person name="Cattolico L."/>
            <person name="Provost B."/>
            <person name="Martins N."/>
            <person name="Poirie M."/>
            <person name="Periquet G."/>
            <person name="Drezen J.M."/>
        </authorList>
    </citation>
    <scope>NUCLEOTIDE SEQUENCE [LARGE SCALE GENOMIC DNA]</scope>
</reference>
<dbReference type="GeneID" id="3238906"/>
<organism evidence="2 3">
    <name type="scientific">Bracoviriform congregatae</name>
    <dbReference type="NCBI Taxonomy" id="39640"/>
    <lineage>
        <taxon>Viruses</taxon>
        <taxon>Viruses incertae sedis</taxon>
        <taxon>Polydnaviriformidae</taxon>
        <taxon>Bracoviriform</taxon>
    </lineage>
</organism>
<proteinExistence type="predicted"/>
<protein>
    <submittedName>
        <fullName evidence="2">Uncharacterized protein</fullName>
    </submittedName>
</protein>
<accession>Q5ZP49</accession>